<name>A0A2I1GH46_9GLOM</name>
<dbReference type="Proteomes" id="UP000234323">
    <property type="component" value="Unassembled WGS sequence"/>
</dbReference>
<gene>
    <name evidence="1" type="ORF">RhiirA4_444035</name>
</gene>
<comment type="caution">
    <text evidence="1">The sequence shown here is derived from an EMBL/GenBank/DDBJ whole genome shotgun (WGS) entry which is preliminary data.</text>
</comment>
<reference evidence="1 2" key="1">
    <citation type="submission" date="2015-10" db="EMBL/GenBank/DDBJ databases">
        <title>Genome analyses suggest a sexual origin of heterokaryosis in a supposedly ancient asexual fungus.</title>
        <authorList>
            <person name="Ropars J."/>
            <person name="Sedzielewska K."/>
            <person name="Noel J."/>
            <person name="Charron P."/>
            <person name="Farinelli L."/>
            <person name="Marton T."/>
            <person name="Kruger M."/>
            <person name="Pelin A."/>
            <person name="Brachmann A."/>
            <person name="Corradi N."/>
        </authorList>
    </citation>
    <scope>NUCLEOTIDE SEQUENCE [LARGE SCALE GENOMIC DNA]</scope>
    <source>
        <strain evidence="1 2">A4</strain>
    </source>
</reference>
<evidence type="ECO:0000313" key="1">
    <source>
        <dbReference type="EMBL" id="PKY45944.1"/>
    </source>
</evidence>
<dbReference type="VEuPathDB" id="FungiDB:FUN_001685"/>
<dbReference type="AlphaFoldDB" id="A0A2I1GH46"/>
<keyword evidence="2" id="KW-1185">Reference proteome</keyword>
<evidence type="ECO:0000313" key="2">
    <source>
        <dbReference type="Proteomes" id="UP000234323"/>
    </source>
</evidence>
<proteinExistence type="predicted"/>
<accession>A0A2I1GH46</accession>
<organism evidence="1 2">
    <name type="scientific">Rhizophagus irregularis</name>
    <dbReference type="NCBI Taxonomy" id="588596"/>
    <lineage>
        <taxon>Eukaryota</taxon>
        <taxon>Fungi</taxon>
        <taxon>Fungi incertae sedis</taxon>
        <taxon>Mucoromycota</taxon>
        <taxon>Glomeromycotina</taxon>
        <taxon>Glomeromycetes</taxon>
        <taxon>Glomerales</taxon>
        <taxon>Glomeraceae</taxon>
        <taxon>Rhizophagus</taxon>
    </lineage>
</organism>
<protein>
    <submittedName>
        <fullName evidence="1">Uncharacterized protein</fullName>
    </submittedName>
</protein>
<dbReference type="VEuPathDB" id="FungiDB:RhiirA1_535025"/>
<dbReference type="EMBL" id="LLXI01000422">
    <property type="protein sequence ID" value="PKY45944.1"/>
    <property type="molecule type" value="Genomic_DNA"/>
</dbReference>
<dbReference type="VEuPathDB" id="FungiDB:RhiirFUN_026250"/>
<sequence>MPNVEIIEIIAEKVPNVKAICLVLWRTNLENNRNISLDESLDEELKNETEKVGNVFTDDAGSNIRIIFGLSVNTGTFFYLQKYNDERKLLDGFEEYSIRDQNEFSSFLKRVEAKGRESIDASDKIPMVITSLGDISTKNYYRINASHLTYIRKGITWSQIKDRAMEKETLLGIRLRIFKIIGKTLRWVVCGTKFPEELRGTCHNKLGRISSEFNASIEALRNESSRIIYLQVKEKVFYKVG</sequence>
<dbReference type="VEuPathDB" id="FungiDB:RhiirFUN_026251"/>